<proteinExistence type="predicted"/>
<accession>A0AAF1JV03</accession>
<protein>
    <recommendedName>
        <fullName evidence="4">Lipoprotein</fullName>
    </recommendedName>
</protein>
<sequence>MKRALLFLTLPILAFAGCSSPPPPWAFNCPTPNTLVRYDDTRSIRAVRRDGNACIYNDAANVERRFVWGMIEEGGLEGRGHLAGLDGFFPAAPASQGQYTATVVSEGSGIRYDFPTMWNVAQVLESVTTPAGTFQATVLVRRVRASPPNDQMFVVRYWIDRVSNVVVKRTVEAERGNTLLRSYQATALERPATPTPRQQ</sequence>
<dbReference type="RefSeq" id="WP_211872747.1">
    <property type="nucleotide sequence ID" value="NZ_JAAEDH010000002.1"/>
</dbReference>
<keyword evidence="1" id="KW-0732">Signal</keyword>
<dbReference type="AlphaFoldDB" id="A0AAF1JV03"/>
<gene>
    <name evidence="2" type="ORF">GXW79_03040</name>
</gene>
<evidence type="ECO:0000256" key="1">
    <source>
        <dbReference type="SAM" id="SignalP"/>
    </source>
</evidence>
<keyword evidence="3" id="KW-1185">Reference proteome</keyword>
<comment type="caution">
    <text evidence="2">The sequence shown here is derived from an EMBL/GenBank/DDBJ whole genome shotgun (WGS) entry which is preliminary data.</text>
</comment>
<evidence type="ECO:0008006" key="4">
    <source>
        <dbReference type="Google" id="ProtNLM"/>
    </source>
</evidence>
<reference evidence="2" key="1">
    <citation type="submission" date="2020-01" db="EMBL/GenBank/DDBJ databases">
        <authorList>
            <person name="Rat A."/>
        </authorList>
    </citation>
    <scope>NUCLEOTIDE SEQUENCE</scope>
    <source>
        <strain evidence="2">LMG 28251</strain>
    </source>
</reference>
<reference evidence="2" key="2">
    <citation type="journal article" date="2021" name="Syst. Appl. Microbiol.">
        <title>Roseomonas hellenica sp. nov., isolated from roots of wild-growing Alkanna tinctoria.</title>
        <authorList>
            <person name="Rat A."/>
            <person name="Naranjo H.D."/>
            <person name="Lebbe L."/>
            <person name="Cnockaert M."/>
            <person name="Krigas N."/>
            <person name="Grigoriadou K."/>
            <person name="Maloupa E."/>
            <person name="Willems A."/>
        </authorList>
    </citation>
    <scope>NUCLEOTIDE SEQUENCE</scope>
    <source>
        <strain evidence="2">LMG 28251</strain>
    </source>
</reference>
<organism evidence="2 3">
    <name type="scientific">Plastoroseomonas arctica</name>
    <dbReference type="NCBI Taxonomy" id="1509237"/>
    <lineage>
        <taxon>Bacteria</taxon>
        <taxon>Pseudomonadati</taxon>
        <taxon>Pseudomonadota</taxon>
        <taxon>Alphaproteobacteria</taxon>
        <taxon>Acetobacterales</taxon>
        <taxon>Acetobacteraceae</taxon>
        <taxon>Plastoroseomonas</taxon>
    </lineage>
</organism>
<name>A0AAF1JV03_9PROT</name>
<evidence type="ECO:0000313" key="3">
    <source>
        <dbReference type="Proteomes" id="UP001196068"/>
    </source>
</evidence>
<feature type="chain" id="PRO_5042032552" description="Lipoprotein" evidence="1">
    <location>
        <begin position="27"/>
        <end position="199"/>
    </location>
</feature>
<evidence type="ECO:0000313" key="2">
    <source>
        <dbReference type="EMBL" id="MBR0654049.1"/>
    </source>
</evidence>
<dbReference type="PROSITE" id="PS51257">
    <property type="entry name" value="PROKAR_LIPOPROTEIN"/>
    <property type="match status" value="1"/>
</dbReference>
<dbReference type="Proteomes" id="UP001196068">
    <property type="component" value="Unassembled WGS sequence"/>
</dbReference>
<dbReference type="EMBL" id="JAAEDH010000002">
    <property type="protein sequence ID" value="MBR0654049.1"/>
    <property type="molecule type" value="Genomic_DNA"/>
</dbReference>
<feature type="signal peptide" evidence="1">
    <location>
        <begin position="1"/>
        <end position="26"/>
    </location>
</feature>